<dbReference type="Proteomes" id="UP000616151">
    <property type="component" value="Unassembled WGS sequence"/>
</dbReference>
<reference evidence="1" key="1">
    <citation type="submission" date="2021-01" db="EMBL/GenBank/DDBJ databases">
        <authorList>
            <person name="Sun Q."/>
        </authorList>
    </citation>
    <scope>NUCLEOTIDE SEQUENCE</scope>
    <source>
        <strain evidence="1">YIM B02566</strain>
    </source>
</reference>
<keyword evidence="1" id="KW-0808">Transferase</keyword>
<evidence type="ECO:0000313" key="2">
    <source>
        <dbReference type="Proteomes" id="UP000616151"/>
    </source>
</evidence>
<accession>A0ACC5R4D8</accession>
<protein>
    <submittedName>
        <fullName evidence="1">Class I SAM-dependent methyltransferase</fullName>
    </submittedName>
</protein>
<organism evidence="1 2">
    <name type="scientific">Taklimakanibacter albus</name>
    <dbReference type="NCBI Taxonomy" id="2800327"/>
    <lineage>
        <taxon>Bacteria</taxon>
        <taxon>Pseudomonadati</taxon>
        <taxon>Pseudomonadota</taxon>
        <taxon>Alphaproteobacteria</taxon>
        <taxon>Hyphomicrobiales</taxon>
        <taxon>Aestuariivirgaceae</taxon>
        <taxon>Taklimakanibacter</taxon>
    </lineage>
</organism>
<keyword evidence="1" id="KW-0489">Methyltransferase</keyword>
<evidence type="ECO:0000313" key="1">
    <source>
        <dbReference type="EMBL" id="MBK1867463.1"/>
    </source>
</evidence>
<dbReference type="EMBL" id="JAENHL010000007">
    <property type="protein sequence ID" value="MBK1867463.1"/>
    <property type="molecule type" value="Genomic_DNA"/>
</dbReference>
<gene>
    <name evidence="1" type="ORF">JHL16_13990</name>
</gene>
<name>A0ACC5R4D8_9HYPH</name>
<proteinExistence type="predicted"/>
<sequence>MKPTPLEQIIVAMIREDGPIPLDRYMALCLGHPVHGYYMSRDPFGPEGDFITAPEISQIFGELIGIWCAAAFQALGAPDEFHLIELGPGRGTLMSDMLRASRVMPGFRDGVRIHLVETSPALRKLQAARLGQTITWHDSLATLPDGPSIVIANEFFDALPIRQFESRNGQWMERRIGLGADDRLVIGLSAQHLDRPPGTDGDILESAPLRDDIARELGSRLAASPGVALVIDYGHAASALGDTLQAVRRHKFCSILDRPGEADLTSHVDFESLGNALRQGGALPHGPITQRQFLLSMGLEARAALLTQKAKLPERNVIGRAVERLAGENQMGNLFKVLAATSPGLPTPYPFGSP</sequence>
<keyword evidence="2" id="KW-1185">Reference proteome</keyword>
<comment type="caution">
    <text evidence="1">The sequence shown here is derived from an EMBL/GenBank/DDBJ whole genome shotgun (WGS) entry which is preliminary data.</text>
</comment>